<dbReference type="GO" id="GO:0008270">
    <property type="term" value="F:zinc ion binding"/>
    <property type="evidence" value="ECO:0007669"/>
    <property type="project" value="InterPro"/>
</dbReference>
<dbReference type="Pfam" id="PF04082">
    <property type="entry name" value="Fungal_trans"/>
    <property type="match status" value="1"/>
</dbReference>
<gene>
    <name evidence="8" type="ORF">MDCFG202_LOCUS137493</name>
</gene>
<dbReference type="AlphaFoldDB" id="A0A9N8NFT8"/>
<feature type="compositionally biased region" description="Basic and acidic residues" evidence="6">
    <location>
        <begin position="112"/>
        <end position="125"/>
    </location>
</feature>
<keyword evidence="4" id="KW-0804">Transcription</keyword>
<comment type="caution">
    <text evidence="8">The sequence shown here is derived from an EMBL/GenBank/DDBJ whole genome shotgun (WGS) entry which is preliminary data.</text>
</comment>
<dbReference type="EMBL" id="CAJPIJ010000097">
    <property type="protein sequence ID" value="CAG1974673.1"/>
    <property type="molecule type" value="Genomic_DNA"/>
</dbReference>
<evidence type="ECO:0000259" key="7">
    <source>
        <dbReference type="SMART" id="SM00906"/>
    </source>
</evidence>
<evidence type="ECO:0000313" key="8">
    <source>
        <dbReference type="EMBL" id="CAG1974673.1"/>
    </source>
</evidence>
<feature type="domain" description="Xylanolytic transcriptional activator regulatory" evidence="7">
    <location>
        <begin position="314"/>
        <end position="383"/>
    </location>
</feature>
<dbReference type="InterPro" id="IPR052073">
    <property type="entry name" value="Amide_Lactam_Regulators"/>
</dbReference>
<evidence type="ECO:0000256" key="5">
    <source>
        <dbReference type="ARBA" id="ARBA00023242"/>
    </source>
</evidence>
<dbReference type="GO" id="GO:0006351">
    <property type="term" value="P:DNA-templated transcription"/>
    <property type="evidence" value="ECO:0007669"/>
    <property type="project" value="InterPro"/>
</dbReference>
<evidence type="ECO:0000256" key="6">
    <source>
        <dbReference type="SAM" id="MobiDB-lite"/>
    </source>
</evidence>
<evidence type="ECO:0000256" key="3">
    <source>
        <dbReference type="ARBA" id="ARBA00023125"/>
    </source>
</evidence>
<accession>A0A9N8NFT8</accession>
<dbReference type="PANTHER" id="PTHR47171:SF2">
    <property type="entry name" value="TRANSCRIPTION FACTOR, PUTATIVE-RELATED"/>
    <property type="match status" value="1"/>
</dbReference>
<dbReference type="Proteomes" id="UP000746612">
    <property type="component" value="Unassembled WGS sequence"/>
</dbReference>
<evidence type="ECO:0000256" key="2">
    <source>
        <dbReference type="ARBA" id="ARBA00023015"/>
    </source>
</evidence>
<dbReference type="PANTHER" id="PTHR47171">
    <property type="entry name" value="FARA-RELATED"/>
    <property type="match status" value="1"/>
</dbReference>
<keyword evidence="2" id="KW-0805">Transcription regulation</keyword>
<keyword evidence="3" id="KW-0238">DNA-binding</keyword>
<reference evidence="8" key="1">
    <citation type="submission" date="2021-03" db="EMBL/GenBank/DDBJ databases">
        <authorList>
            <person name="Alouane T."/>
            <person name="Langin T."/>
            <person name="Bonhomme L."/>
        </authorList>
    </citation>
    <scope>NUCLEOTIDE SEQUENCE</scope>
    <source>
        <strain evidence="8">MDC_Fg202</strain>
    </source>
</reference>
<proteinExistence type="predicted"/>
<evidence type="ECO:0000256" key="4">
    <source>
        <dbReference type="ARBA" id="ARBA00023163"/>
    </source>
</evidence>
<protein>
    <recommendedName>
        <fullName evidence="7">Xylanolytic transcriptional activator regulatory domain-containing protein</fullName>
    </recommendedName>
</protein>
<dbReference type="CDD" id="cd12148">
    <property type="entry name" value="fungal_TF_MHR"/>
    <property type="match status" value="1"/>
</dbReference>
<keyword evidence="5" id="KW-0539">Nucleus</keyword>
<evidence type="ECO:0000256" key="1">
    <source>
        <dbReference type="ARBA" id="ARBA00022833"/>
    </source>
</evidence>
<keyword evidence="1" id="KW-0862">Zinc</keyword>
<dbReference type="InterPro" id="IPR007219">
    <property type="entry name" value="XnlR_reg_dom"/>
</dbReference>
<feature type="region of interest" description="Disordered" evidence="6">
    <location>
        <begin position="90"/>
        <end position="127"/>
    </location>
</feature>
<evidence type="ECO:0000313" key="9">
    <source>
        <dbReference type="Proteomes" id="UP000746612"/>
    </source>
</evidence>
<dbReference type="GO" id="GO:0003677">
    <property type="term" value="F:DNA binding"/>
    <property type="evidence" value="ECO:0007669"/>
    <property type="project" value="UniProtKB-KW"/>
</dbReference>
<dbReference type="SMART" id="SM00906">
    <property type="entry name" value="Fungal_trans"/>
    <property type="match status" value="1"/>
</dbReference>
<organism evidence="8 9">
    <name type="scientific">Gibberella zeae</name>
    <name type="common">Wheat head blight fungus</name>
    <name type="synonym">Fusarium graminearum</name>
    <dbReference type="NCBI Taxonomy" id="5518"/>
    <lineage>
        <taxon>Eukaryota</taxon>
        <taxon>Fungi</taxon>
        <taxon>Dikarya</taxon>
        <taxon>Ascomycota</taxon>
        <taxon>Pezizomycotina</taxon>
        <taxon>Sordariomycetes</taxon>
        <taxon>Hypocreomycetidae</taxon>
        <taxon>Hypocreales</taxon>
        <taxon>Nectriaceae</taxon>
        <taxon>Fusarium</taxon>
    </lineage>
</organism>
<name>A0A9N8NFT8_GIBZA</name>
<sequence>MPVVHSFPFSAKLVGVSVFRSHTNMFKFQALLRHFSRPAQSSQQHRRFIQNACLYTLSQSQGQCMCPEGSVWMINTASVQSDLVMAWSEGLTSSSPRSRKRRRAGTAPSGRQPDDHGSQGYRDRQSVSQASGVGVEISVEQPAYQTPSTSHATTYIGRGHYIDDDDEIDETSARAFEPAQIKVGPHATTQKETLVLWKAFDVPPQAARQSLLSAFLDYCNLWTPVLEPKDIQELSCFDQEKSSMLVAQSLWLAGSRVTSAPSVVAFASSDDFYHRAKAVFWSGVETDGMSAIKASLMLQWYNPQAPEHISFDNSGFWLKIGVGIAHQIGLHKEPPPGPSKAIRRRLWWSLVVRDSLISVAHGRPRVINLDDSDVQPPMASDFPDSLFAFQLFSAWVNICQVLGDISSCCMRRHMSRTKRLYIVNALCCWTTSLPQELWVAPSNQPPHSYFANSHNLPARQLYLPYFTSLIVLSRMQHSAGSLSVVATLAASFVARIFEDFLARDEIKVLAPISTRYCLISSMALVSVMPDKRLWDAVQPDLEILQLALTELSKRWRSAIGASRALQNAIKKRQQRTESSTTELRMDNKNSLEYFKMIDLSYCRIWSTLSQQISSSPVDTQGQMPVVMQPPTDALETDYEQFMGAGEAFDLGTIQFEHVENWILNDGFLFDP</sequence>